<proteinExistence type="predicted"/>
<dbReference type="GO" id="GO:0070536">
    <property type="term" value="P:protein K63-linked deubiquitination"/>
    <property type="evidence" value="ECO:0007669"/>
    <property type="project" value="TreeGrafter"/>
</dbReference>
<dbReference type="FunFam" id="3.90.70.80:FF:000010">
    <property type="entry name" value="OTU domain-containing protein 1"/>
    <property type="match status" value="1"/>
</dbReference>
<evidence type="ECO:0000256" key="5">
    <source>
        <dbReference type="ARBA" id="ARBA00022801"/>
    </source>
</evidence>
<keyword evidence="12" id="KW-1185">Reference proteome</keyword>
<dbReference type="PROSITE" id="PS50802">
    <property type="entry name" value="OTU"/>
    <property type="match status" value="1"/>
</dbReference>
<evidence type="ECO:0000256" key="1">
    <source>
        <dbReference type="ARBA" id="ARBA00000707"/>
    </source>
</evidence>
<reference evidence="11" key="1">
    <citation type="submission" date="2022-07" db="EMBL/GenBank/DDBJ databases">
        <title>Chromosome-level genome of Muraenolepis orangiensis.</title>
        <authorList>
            <person name="Kim J."/>
        </authorList>
    </citation>
    <scope>NUCLEOTIDE SEQUENCE</scope>
    <source>
        <strain evidence="11">KU_S4_2022</strain>
        <tissue evidence="11">Muscle</tissue>
    </source>
</reference>
<dbReference type="GO" id="GO:0004843">
    <property type="term" value="F:cysteine-type deubiquitinase activity"/>
    <property type="evidence" value="ECO:0007669"/>
    <property type="project" value="UniProtKB-EC"/>
</dbReference>
<dbReference type="EC" id="3.4.19.12" evidence="2"/>
<evidence type="ECO:0000259" key="10">
    <source>
        <dbReference type="PROSITE" id="PS50802"/>
    </source>
</evidence>
<dbReference type="InterPro" id="IPR050704">
    <property type="entry name" value="Peptidase_C85-like"/>
</dbReference>
<dbReference type="PANTHER" id="PTHR12419">
    <property type="entry name" value="OTU DOMAIN CONTAINING PROTEIN"/>
    <property type="match status" value="1"/>
</dbReference>
<accession>A0A9Q0IVB1</accession>
<evidence type="ECO:0000313" key="12">
    <source>
        <dbReference type="Proteomes" id="UP001148018"/>
    </source>
</evidence>
<protein>
    <recommendedName>
        <fullName evidence="8">OTU domain-containing protein 1</fullName>
        <ecNumber evidence="2">3.4.19.12</ecNumber>
    </recommendedName>
</protein>
<feature type="region of interest" description="Disordered" evidence="9">
    <location>
        <begin position="121"/>
        <end position="144"/>
    </location>
</feature>
<keyword evidence="6" id="KW-0788">Thiol protease</keyword>
<dbReference type="GO" id="GO:0006508">
    <property type="term" value="P:proteolysis"/>
    <property type="evidence" value="ECO:0007669"/>
    <property type="project" value="UniProtKB-KW"/>
</dbReference>
<evidence type="ECO:0000256" key="7">
    <source>
        <dbReference type="ARBA" id="ARBA00057633"/>
    </source>
</evidence>
<dbReference type="InterPro" id="IPR038765">
    <property type="entry name" value="Papain-like_cys_pep_sf"/>
</dbReference>
<feature type="compositionally biased region" description="Polar residues" evidence="9">
    <location>
        <begin position="20"/>
        <end position="47"/>
    </location>
</feature>
<dbReference type="EMBL" id="JANIIK010000037">
    <property type="protein sequence ID" value="KAJ3611620.1"/>
    <property type="molecule type" value="Genomic_DNA"/>
</dbReference>
<dbReference type="OrthoDB" id="409956at2759"/>
<gene>
    <name evidence="11" type="ORF">NHX12_021635</name>
</gene>
<comment type="catalytic activity">
    <reaction evidence="1">
        <text>Thiol-dependent hydrolysis of ester, thioester, amide, peptide and isopeptide bonds formed by the C-terminal Gly of ubiquitin (a 76-residue protein attached to proteins as an intracellular targeting signal).</text>
        <dbReference type="EC" id="3.4.19.12"/>
    </reaction>
</comment>
<comment type="caution">
    <text evidence="11">The sequence shown here is derived from an EMBL/GenBank/DDBJ whole genome shotgun (WGS) entry which is preliminary data.</text>
</comment>
<evidence type="ECO:0000256" key="6">
    <source>
        <dbReference type="ARBA" id="ARBA00022807"/>
    </source>
</evidence>
<evidence type="ECO:0000256" key="3">
    <source>
        <dbReference type="ARBA" id="ARBA00022670"/>
    </source>
</evidence>
<keyword evidence="4" id="KW-0833">Ubl conjugation pathway</keyword>
<keyword evidence="3" id="KW-0645">Protease</keyword>
<keyword evidence="5" id="KW-0378">Hydrolase</keyword>
<name>A0A9Q0IVB1_9TELE</name>
<sequence length="494" mass="54414">MQQHRSSLTHFPRTARQRPSEPNRTQQNPARNPKQNPARNPKQNPARNSAHAAPSAPPPPSSSSPSSSPWMVGSTSVRSVMPEFVFYEAVPLHPGRFTATAQVTVRRPGERSLPIHVMAPTGATWGGETRGGRRARSPVSPGTPDLETDLMLACLLQHLSDGTEERDSPFGPGNASLLFGTGTGGETGIRNPDGPEGVSPPPPGEESVRREVTQVTSTAPGKDPREERIRDQEPLPLVLRDEKPLPLVLRDEKPLPRVLRDEEPLPLVLRDEKPLPRVLRDEEPLPLVLRDEEPLPLVLQDEVSLHLAEVEAQDAYLKERNKFRFRVIPDGNCLYRAVSRATSGDQAGHGELRERTVHHIADHLELFGPVMEGDVGEFLIAAAQDGAWAGYPELLAMSQMLGVRVHLTTGGGARSPTISTMMHDLGGPGPRGPDIWLSWLSNGHYDVILDRDVPNPRYRDWCLGTQAQRGRDQQLAHAMAASLSRMYLEQNRTQ</sequence>
<dbReference type="SUPFAM" id="SSF54001">
    <property type="entry name" value="Cysteine proteinases"/>
    <property type="match status" value="1"/>
</dbReference>
<organism evidence="11 12">
    <name type="scientific">Muraenolepis orangiensis</name>
    <name type="common">Patagonian moray cod</name>
    <dbReference type="NCBI Taxonomy" id="630683"/>
    <lineage>
        <taxon>Eukaryota</taxon>
        <taxon>Metazoa</taxon>
        <taxon>Chordata</taxon>
        <taxon>Craniata</taxon>
        <taxon>Vertebrata</taxon>
        <taxon>Euteleostomi</taxon>
        <taxon>Actinopterygii</taxon>
        <taxon>Neopterygii</taxon>
        <taxon>Teleostei</taxon>
        <taxon>Neoteleostei</taxon>
        <taxon>Acanthomorphata</taxon>
        <taxon>Zeiogadaria</taxon>
        <taxon>Gadariae</taxon>
        <taxon>Gadiformes</taxon>
        <taxon>Muraenolepidoidei</taxon>
        <taxon>Muraenolepididae</taxon>
        <taxon>Muraenolepis</taxon>
    </lineage>
</organism>
<feature type="region of interest" description="Disordered" evidence="9">
    <location>
        <begin position="162"/>
        <end position="235"/>
    </location>
</feature>
<evidence type="ECO:0000256" key="2">
    <source>
        <dbReference type="ARBA" id="ARBA00012759"/>
    </source>
</evidence>
<evidence type="ECO:0000313" key="11">
    <source>
        <dbReference type="EMBL" id="KAJ3611620.1"/>
    </source>
</evidence>
<dbReference type="Proteomes" id="UP001148018">
    <property type="component" value="Unassembled WGS sequence"/>
</dbReference>
<comment type="function">
    <text evidence="7">Deubiquitinating enzyme that specifically hydrolyzes 'Lys-63'-linked polyubiquitin to monoubiquitin. Required for the stability and translation of a subset mRNAs with a high abundance of rare codons by mediating deubiquitination of 40S ribosomal protein RPS10/eS10, thereby antagonizing ZNF598-mediated 40S ubiquitination. The abundance of rare codons in mRNAs can limit the translation rate and can lead to ribosome collisions that trigger activation of ribosome quality control (RQC) pathway by ZNF598. OTUD1-mediated deubiquitination prevents activation of the RQC and subsequent dissociation of ribosomes and stimulates formation of polysomes and translation.</text>
</comment>
<evidence type="ECO:0000256" key="8">
    <source>
        <dbReference type="ARBA" id="ARBA00074858"/>
    </source>
</evidence>
<feature type="region of interest" description="Disordered" evidence="9">
    <location>
        <begin position="1"/>
        <end position="73"/>
    </location>
</feature>
<dbReference type="Pfam" id="PF02338">
    <property type="entry name" value="OTU"/>
    <property type="match status" value="1"/>
</dbReference>
<dbReference type="InterPro" id="IPR003323">
    <property type="entry name" value="OTU_dom"/>
</dbReference>
<evidence type="ECO:0000256" key="9">
    <source>
        <dbReference type="SAM" id="MobiDB-lite"/>
    </source>
</evidence>
<dbReference type="Gene3D" id="3.90.70.80">
    <property type="match status" value="1"/>
</dbReference>
<evidence type="ECO:0000256" key="4">
    <source>
        <dbReference type="ARBA" id="ARBA00022786"/>
    </source>
</evidence>
<dbReference type="PANTHER" id="PTHR12419:SF101">
    <property type="entry name" value="OTU DOMAIN-CONTAINING PROTEIN 1"/>
    <property type="match status" value="1"/>
</dbReference>
<dbReference type="AlphaFoldDB" id="A0A9Q0IVB1"/>
<feature type="compositionally biased region" description="Basic and acidic residues" evidence="9">
    <location>
        <begin position="222"/>
        <end position="235"/>
    </location>
</feature>
<feature type="domain" description="OTU" evidence="10">
    <location>
        <begin position="322"/>
        <end position="451"/>
    </location>
</feature>